<dbReference type="Pfam" id="PF07687">
    <property type="entry name" value="M20_dimer"/>
    <property type="match status" value="1"/>
</dbReference>
<dbReference type="GO" id="GO:0005737">
    <property type="term" value="C:cytoplasm"/>
    <property type="evidence" value="ECO:0007669"/>
    <property type="project" value="TreeGrafter"/>
</dbReference>
<feature type="domain" description="Peptidase M20 dimerisation" evidence="1">
    <location>
        <begin position="213"/>
        <end position="297"/>
    </location>
</feature>
<dbReference type="PANTHER" id="PTHR30575">
    <property type="entry name" value="PEPTIDASE M20"/>
    <property type="match status" value="1"/>
</dbReference>
<gene>
    <name evidence="2" type="ORF">METZ01_LOCUS11427</name>
</gene>
<dbReference type="NCBIfam" id="TIGR01891">
    <property type="entry name" value="amidohydrolases"/>
    <property type="match status" value="1"/>
</dbReference>
<dbReference type="InterPro" id="IPR017144">
    <property type="entry name" value="Xaa-Arg_dipeptidase"/>
</dbReference>
<evidence type="ECO:0000313" key="2">
    <source>
        <dbReference type="EMBL" id="SUZ58573.1"/>
    </source>
</evidence>
<dbReference type="InterPro" id="IPR011650">
    <property type="entry name" value="Peptidase_M20_dimer"/>
</dbReference>
<dbReference type="InterPro" id="IPR002933">
    <property type="entry name" value="Peptidase_M20"/>
</dbReference>
<name>A0A381NYP7_9ZZZZ</name>
<dbReference type="GO" id="GO:0046657">
    <property type="term" value="P:folic acid catabolic process"/>
    <property type="evidence" value="ECO:0007669"/>
    <property type="project" value="TreeGrafter"/>
</dbReference>
<dbReference type="GO" id="GO:0016805">
    <property type="term" value="F:dipeptidase activity"/>
    <property type="evidence" value="ECO:0007669"/>
    <property type="project" value="InterPro"/>
</dbReference>
<dbReference type="InterPro" id="IPR052030">
    <property type="entry name" value="Peptidase_M20/M20A_hydrolases"/>
</dbReference>
<dbReference type="InterPro" id="IPR036264">
    <property type="entry name" value="Bact_exopeptidase_dim_dom"/>
</dbReference>
<evidence type="ECO:0000259" key="1">
    <source>
        <dbReference type="Pfam" id="PF07687"/>
    </source>
</evidence>
<dbReference type="PIRSF" id="PIRSF037226">
    <property type="entry name" value="Amidohydrolase_ACY1L2_prd"/>
    <property type="match status" value="1"/>
</dbReference>
<organism evidence="2">
    <name type="scientific">marine metagenome</name>
    <dbReference type="NCBI Taxonomy" id="408172"/>
    <lineage>
        <taxon>unclassified sequences</taxon>
        <taxon>metagenomes</taxon>
        <taxon>ecological metagenomes</taxon>
    </lineage>
</organism>
<dbReference type="Gene3D" id="3.40.630.10">
    <property type="entry name" value="Zn peptidases"/>
    <property type="match status" value="1"/>
</dbReference>
<sequence>MNVSNLPELRSIAMQTIDESSGSLVDAAKCVYAIPETGFNERKTSNFVQKQLEALGLFVETGIAITGMKAVIKGNNPGPTIGVIAELDALRVPSHPGADDTSGAAHACGHHIQIGALLGVATALVNPILKESLSGNVALILAPAEEFIDIEDRLTKRDNDEIEFLSGKQEMIRLGTFDEVDMAMMVHSSTGYGKAYFSVGGTTNAHVTHQVRYMGKSAHAGGFPYMGINALQAAMLANTAINTQRETFMESQVGRVHGIISNGGTSVNAVPDQVLYEGRIRAGTVDALHSIEEKVIRCYKAGALAMGASVKVGSVAGYHPLTQNTMMEKLFIENAKRIFGQNSIVIEPPDQNYGGSTDMGDLSKIMPVIHPYTRTASGIGHGEDYLIQDYSRAVVSSAKVMASTVLALLIDNAHKAKEITSQFKPDLTPAQYVKSQRERFTTTTYRPE</sequence>
<dbReference type="GO" id="GO:0071713">
    <property type="term" value="F:para-aminobenzoyl-glutamate hydrolase activity"/>
    <property type="evidence" value="ECO:0007669"/>
    <property type="project" value="TreeGrafter"/>
</dbReference>
<dbReference type="InterPro" id="IPR017439">
    <property type="entry name" value="Amidohydrolase"/>
</dbReference>
<dbReference type="SUPFAM" id="SSF55031">
    <property type="entry name" value="Bacterial exopeptidase dimerisation domain"/>
    <property type="match status" value="1"/>
</dbReference>
<dbReference type="Gene3D" id="3.30.70.360">
    <property type="match status" value="1"/>
</dbReference>
<proteinExistence type="predicted"/>
<dbReference type="PANTHER" id="PTHR30575:SF3">
    <property type="entry name" value="PEPTIDASE M20 DIMERISATION DOMAIN-CONTAINING PROTEIN"/>
    <property type="match status" value="1"/>
</dbReference>
<dbReference type="AlphaFoldDB" id="A0A381NYP7"/>
<dbReference type="EMBL" id="UINC01000628">
    <property type="protein sequence ID" value="SUZ58573.1"/>
    <property type="molecule type" value="Genomic_DNA"/>
</dbReference>
<reference evidence="2" key="1">
    <citation type="submission" date="2018-05" db="EMBL/GenBank/DDBJ databases">
        <authorList>
            <person name="Lanie J.A."/>
            <person name="Ng W.-L."/>
            <person name="Kazmierczak K.M."/>
            <person name="Andrzejewski T.M."/>
            <person name="Davidsen T.M."/>
            <person name="Wayne K.J."/>
            <person name="Tettelin H."/>
            <person name="Glass J.I."/>
            <person name="Rusch D."/>
            <person name="Podicherti R."/>
            <person name="Tsui H.-C.T."/>
            <person name="Winkler M.E."/>
        </authorList>
    </citation>
    <scope>NUCLEOTIDE SEQUENCE</scope>
</reference>
<dbReference type="Pfam" id="PF01546">
    <property type="entry name" value="Peptidase_M20"/>
    <property type="match status" value="1"/>
</dbReference>
<protein>
    <recommendedName>
        <fullName evidence="1">Peptidase M20 dimerisation domain-containing protein</fullName>
    </recommendedName>
</protein>
<accession>A0A381NYP7</accession>
<dbReference type="SUPFAM" id="SSF53187">
    <property type="entry name" value="Zn-dependent exopeptidases"/>
    <property type="match status" value="1"/>
</dbReference>